<reference evidence="1 2" key="1">
    <citation type="journal article" date="2022" name="Allergy">
        <title>Genome assembly and annotation of Periplaneta americana reveal a comprehensive cockroach allergen profile.</title>
        <authorList>
            <person name="Wang L."/>
            <person name="Xiong Q."/>
            <person name="Saelim N."/>
            <person name="Wang L."/>
            <person name="Nong W."/>
            <person name="Wan A.T."/>
            <person name="Shi M."/>
            <person name="Liu X."/>
            <person name="Cao Q."/>
            <person name="Hui J.H.L."/>
            <person name="Sookrung N."/>
            <person name="Leung T.F."/>
            <person name="Tungtrongchitr A."/>
            <person name="Tsui S.K.W."/>
        </authorList>
    </citation>
    <scope>NUCLEOTIDE SEQUENCE [LARGE SCALE GENOMIC DNA]</scope>
    <source>
        <strain evidence="1">PWHHKU_190912</strain>
    </source>
</reference>
<sequence length="197" mass="23036">MAGLCEGGNEPLGSLKVNFCLRLCRGLLDLRRLTELRDFLLYFKRVKYCYSDANLPERVENVLIQPHYSEECLSPPKGCGEKVQSSWGKYCNFIVRLRIHMSRGITVMLQSQIHHMDLYDERIIADIIAIDRRNQRSLILEPTVRFEKDDQQANNVNDEKKSIYNPCIPHFSERYKMNINTWEVKGLLFGSRKLHLS</sequence>
<evidence type="ECO:0000313" key="1">
    <source>
        <dbReference type="EMBL" id="KAJ4449292.1"/>
    </source>
</evidence>
<name>A0ABQ8TRK2_PERAM</name>
<dbReference type="EMBL" id="JAJSOF020000003">
    <property type="protein sequence ID" value="KAJ4449292.1"/>
    <property type="molecule type" value="Genomic_DNA"/>
</dbReference>
<organism evidence="1 2">
    <name type="scientific">Periplaneta americana</name>
    <name type="common">American cockroach</name>
    <name type="synonym">Blatta americana</name>
    <dbReference type="NCBI Taxonomy" id="6978"/>
    <lineage>
        <taxon>Eukaryota</taxon>
        <taxon>Metazoa</taxon>
        <taxon>Ecdysozoa</taxon>
        <taxon>Arthropoda</taxon>
        <taxon>Hexapoda</taxon>
        <taxon>Insecta</taxon>
        <taxon>Pterygota</taxon>
        <taxon>Neoptera</taxon>
        <taxon>Polyneoptera</taxon>
        <taxon>Dictyoptera</taxon>
        <taxon>Blattodea</taxon>
        <taxon>Blattoidea</taxon>
        <taxon>Blattidae</taxon>
        <taxon>Blattinae</taxon>
        <taxon>Periplaneta</taxon>
    </lineage>
</organism>
<proteinExistence type="predicted"/>
<dbReference type="Proteomes" id="UP001148838">
    <property type="component" value="Unassembled WGS sequence"/>
</dbReference>
<comment type="caution">
    <text evidence="1">The sequence shown here is derived from an EMBL/GenBank/DDBJ whole genome shotgun (WGS) entry which is preliminary data.</text>
</comment>
<keyword evidence="2" id="KW-1185">Reference proteome</keyword>
<evidence type="ECO:0000313" key="2">
    <source>
        <dbReference type="Proteomes" id="UP001148838"/>
    </source>
</evidence>
<gene>
    <name evidence="1" type="ORF">ANN_00690</name>
</gene>
<protein>
    <submittedName>
        <fullName evidence="1">Uncharacterized protein</fullName>
    </submittedName>
</protein>
<accession>A0ABQ8TRK2</accession>